<gene>
    <name evidence="3" type="ORF">BW425_12875</name>
</gene>
<sequence>MKKLLLTLLAIPLLFGTTACDLWQKDPKPVEKPDPKPKPDPAPTPTPTPTPPPTPNPTPPPTPNPTPPPASVDTAQVMQKLVNSINSVGNSNGINVSSIKLFTETAQIATYNGIFNTKFGLGVSIYKATGGIAAVAIAGSGTSKEQIDAFYSTIKTVIRSIDSVLSEQDMNTILEQLGSKDYFQTKQFSTRAINGTLTVTENNGALMFKAVHN</sequence>
<reference evidence="3 4" key="1">
    <citation type="submission" date="2017-02" db="EMBL/GenBank/DDBJ databases">
        <title>Bacillus pseudomycoides isolate FSL K6-0042.</title>
        <authorList>
            <person name="Kovac J."/>
        </authorList>
    </citation>
    <scope>NUCLEOTIDE SEQUENCE [LARGE SCALE GENOMIC DNA]</scope>
    <source>
        <strain evidence="3 4">FSL K6-0042</strain>
    </source>
</reference>
<feature type="chain" id="PRO_5012124432" evidence="2">
    <location>
        <begin position="20"/>
        <end position="213"/>
    </location>
</feature>
<dbReference type="AlphaFoldDB" id="A0A1Y3MDM0"/>
<name>A0A1Y3MDM0_9BACI</name>
<feature type="compositionally biased region" description="Pro residues" evidence="1">
    <location>
        <begin position="40"/>
        <end position="70"/>
    </location>
</feature>
<keyword evidence="2" id="KW-0732">Signal</keyword>
<protein>
    <submittedName>
        <fullName evidence="3">Adhesin</fullName>
    </submittedName>
</protein>
<accession>A0A1Y3MDM0</accession>
<comment type="caution">
    <text evidence="3">The sequence shown here is derived from an EMBL/GenBank/DDBJ whole genome shotgun (WGS) entry which is preliminary data.</text>
</comment>
<dbReference type="EMBL" id="MWPX01000012">
    <property type="protein sequence ID" value="OUM48547.1"/>
    <property type="molecule type" value="Genomic_DNA"/>
</dbReference>
<organism evidence="3 4">
    <name type="scientific">Bacillus pseudomycoides</name>
    <dbReference type="NCBI Taxonomy" id="64104"/>
    <lineage>
        <taxon>Bacteria</taxon>
        <taxon>Bacillati</taxon>
        <taxon>Bacillota</taxon>
        <taxon>Bacilli</taxon>
        <taxon>Bacillales</taxon>
        <taxon>Bacillaceae</taxon>
        <taxon>Bacillus</taxon>
        <taxon>Bacillus cereus group</taxon>
    </lineage>
</organism>
<evidence type="ECO:0000256" key="2">
    <source>
        <dbReference type="SAM" id="SignalP"/>
    </source>
</evidence>
<dbReference type="RefSeq" id="WP_088094075.1">
    <property type="nucleotide sequence ID" value="NZ_JBALMA010000037.1"/>
</dbReference>
<evidence type="ECO:0000313" key="4">
    <source>
        <dbReference type="Proteomes" id="UP000195321"/>
    </source>
</evidence>
<evidence type="ECO:0000313" key="3">
    <source>
        <dbReference type="EMBL" id="OUM48547.1"/>
    </source>
</evidence>
<dbReference type="Proteomes" id="UP000195321">
    <property type="component" value="Unassembled WGS sequence"/>
</dbReference>
<feature type="signal peptide" evidence="2">
    <location>
        <begin position="1"/>
        <end position="19"/>
    </location>
</feature>
<feature type="compositionally biased region" description="Basic and acidic residues" evidence="1">
    <location>
        <begin position="23"/>
        <end position="39"/>
    </location>
</feature>
<feature type="region of interest" description="Disordered" evidence="1">
    <location>
        <begin position="22"/>
        <end position="72"/>
    </location>
</feature>
<dbReference type="PROSITE" id="PS51257">
    <property type="entry name" value="PROKAR_LIPOPROTEIN"/>
    <property type="match status" value="1"/>
</dbReference>
<evidence type="ECO:0000256" key="1">
    <source>
        <dbReference type="SAM" id="MobiDB-lite"/>
    </source>
</evidence>
<proteinExistence type="predicted"/>